<reference evidence="3 4" key="1">
    <citation type="submission" date="2015-03" db="EMBL/GenBank/DDBJ databases">
        <title>Genomics and transcriptomics of the oil-accumulating basidiomycete yeast T. oleaginosus allow insights into substrate utilization and the diverse evolutionary trajectories of mating systems in fungi.</title>
        <authorList>
            <consortium name="DOE Joint Genome Institute"/>
            <person name="Kourist R."/>
            <person name="Kracht O."/>
            <person name="Bracharz F."/>
            <person name="Lipzen A."/>
            <person name="Nolan M."/>
            <person name="Ohm R."/>
            <person name="Grigoriev I."/>
            <person name="Sun S."/>
            <person name="Heitman J."/>
            <person name="Bruck T."/>
            <person name="Nowrousian M."/>
        </authorList>
    </citation>
    <scope>NUCLEOTIDE SEQUENCE [LARGE SCALE GENOMIC DNA]</scope>
    <source>
        <strain evidence="3 4">IBC0246</strain>
    </source>
</reference>
<dbReference type="Gene3D" id="3.20.20.380">
    <property type="entry name" value="Copper homeostasis (CutC) domain"/>
    <property type="match status" value="1"/>
</dbReference>
<dbReference type="PANTHER" id="PTHR12598">
    <property type="entry name" value="COPPER HOMEOSTASIS PROTEIN CUTC"/>
    <property type="match status" value="1"/>
</dbReference>
<dbReference type="Proteomes" id="UP000053611">
    <property type="component" value="Unassembled WGS sequence"/>
</dbReference>
<accession>A0A0J0XY10</accession>
<gene>
    <name evidence="3" type="ORF">CC85DRAFT_268517</name>
</gene>
<evidence type="ECO:0000256" key="1">
    <source>
        <dbReference type="ARBA" id="ARBA00007768"/>
    </source>
</evidence>
<keyword evidence="4" id="KW-1185">Reference proteome</keyword>
<proteinExistence type="inferred from homology"/>
<evidence type="ECO:0000313" key="3">
    <source>
        <dbReference type="EMBL" id="KLT45937.1"/>
    </source>
</evidence>
<dbReference type="OrthoDB" id="7392499at2759"/>
<dbReference type="STRING" id="879819.A0A0J0XY10"/>
<dbReference type="AlphaFoldDB" id="A0A0J0XY10"/>
<dbReference type="InterPro" id="IPR036822">
    <property type="entry name" value="CutC-like_dom_sf"/>
</dbReference>
<dbReference type="RefSeq" id="XP_018282428.1">
    <property type="nucleotide sequence ID" value="XM_018421109.1"/>
</dbReference>
<dbReference type="SUPFAM" id="SSF110395">
    <property type="entry name" value="CutC-like"/>
    <property type="match status" value="1"/>
</dbReference>
<dbReference type="InterPro" id="IPR005627">
    <property type="entry name" value="CutC-like"/>
</dbReference>
<evidence type="ECO:0000256" key="2">
    <source>
        <dbReference type="ARBA" id="ARBA00019014"/>
    </source>
</evidence>
<evidence type="ECO:0000313" key="4">
    <source>
        <dbReference type="Proteomes" id="UP000053611"/>
    </source>
</evidence>
<dbReference type="GeneID" id="28981712"/>
<dbReference type="GO" id="GO:0005507">
    <property type="term" value="F:copper ion binding"/>
    <property type="evidence" value="ECO:0007669"/>
    <property type="project" value="TreeGrafter"/>
</dbReference>
<comment type="similarity">
    <text evidence="1">Belongs to the CutC family.</text>
</comment>
<organism evidence="3 4">
    <name type="scientific">Cutaneotrichosporon oleaginosum</name>
    <dbReference type="NCBI Taxonomy" id="879819"/>
    <lineage>
        <taxon>Eukaryota</taxon>
        <taxon>Fungi</taxon>
        <taxon>Dikarya</taxon>
        <taxon>Basidiomycota</taxon>
        <taxon>Agaricomycotina</taxon>
        <taxon>Tremellomycetes</taxon>
        <taxon>Trichosporonales</taxon>
        <taxon>Trichosporonaceae</taxon>
        <taxon>Cutaneotrichosporon</taxon>
    </lineage>
</organism>
<protein>
    <recommendedName>
        <fullName evidence="2">Copper homeostasis protein cutC homolog</fullName>
    </recommendedName>
</protein>
<dbReference type="Pfam" id="PF03932">
    <property type="entry name" value="CutC"/>
    <property type="match status" value="1"/>
</dbReference>
<dbReference type="EMBL" id="KQ087179">
    <property type="protein sequence ID" value="KLT45937.1"/>
    <property type="molecule type" value="Genomic_DNA"/>
</dbReference>
<sequence>MAITIEVCVDSLDSALDAGPYLRRDDRLEVCSNLIKGGGLTPSFGLVRALLHHMPHTPLMIMIRPRTGSFHYTPSEVEVMLEDIYAFKAVSIAGFVFGCLLEDGTVDVSTTRRLVEAASPLPVTFHRAFDVTPNWKDALDAIASMSGITRILTRNRDNSSGHMATALDGVDELAQLQMAIPKHLIIVAASGVNSISIEEISQFCPLREAHLSSGEVHTPQHPAGDRGKDLGFGHSEWRLNPSKLRKFRIWVDKYSV</sequence>
<dbReference type="PANTHER" id="PTHR12598:SF0">
    <property type="entry name" value="COPPER HOMEOSTASIS PROTEIN CUTC HOMOLOG"/>
    <property type="match status" value="1"/>
</dbReference>
<name>A0A0J0XY10_9TREE</name>